<protein>
    <submittedName>
        <fullName evidence="7">CD48 molecule</fullName>
    </submittedName>
</protein>
<organism evidence="7 8">
    <name type="scientific">Molossus molossus</name>
    <name type="common">Pallas' mastiff bat</name>
    <name type="synonym">Vespertilio molossus</name>
    <dbReference type="NCBI Taxonomy" id="27622"/>
    <lineage>
        <taxon>Eukaryota</taxon>
        <taxon>Metazoa</taxon>
        <taxon>Chordata</taxon>
        <taxon>Craniata</taxon>
        <taxon>Vertebrata</taxon>
        <taxon>Euteleostomi</taxon>
        <taxon>Mammalia</taxon>
        <taxon>Eutheria</taxon>
        <taxon>Laurasiatheria</taxon>
        <taxon>Chiroptera</taxon>
        <taxon>Yangochiroptera</taxon>
        <taxon>Molossidae</taxon>
        <taxon>Molossus</taxon>
    </lineage>
</organism>
<dbReference type="PROSITE" id="PS50835">
    <property type="entry name" value="IG_LIKE"/>
    <property type="match status" value="1"/>
</dbReference>
<comment type="caution">
    <text evidence="7">The sequence shown here is derived from an EMBL/GenBank/DDBJ whole genome shotgun (WGS) entry which is preliminary data.</text>
</comment>
<evidence type="ECO:0000256" key="5">
    <source>
        <dbReference type="SAM" id="SignalP"/>
    </source>
</evidence>
<evidence type="ECO:0000256" key="4">
    <source>
        <dbReference type="ARBA" id="ARBA00023180"/>
    </source>
</evidence>
<dbReference type="InterPro" id="IPR007110">
    <property type="entry name" value="Ig-like_dom"/>
</dbReference>
<evidence type="ECO:0000313" key="7">
    <source>
        <dbReference type="EMBL" id="KAF6412913.1"/>
    </source>
</evidence>
<dbReference type="PANTHER" id="PTHR12080">
    <property type="entry name" value="SIGNALING LYMPHOCYTIC ACTIVATION MOLECULE"/>
    <property type="match status" value="1"/>
</dbReference>
<dbReference type="InterPro" id="IPR036179">
    <property type="entry name" value="Ig-like_dom_sf"/>
</dbReference>
<comment type="subcellular location">
    <subcellularLocation>
        <location evidence="1">Membrane</location>
    </subcellularLocation>
</comment>
<dbReference type="OrthoDB" id="9835793at2759"/>
<evidence type="ECO:0000256" key="3">
    <source>
        <dbReference type="ARBA" id="ARBA00023136"/>
    </source>
</evidence>
<gene>
    <name evidence="7" type="ORF">HJG59_002468</name>
</gene>
<dbReference type="EMBL" id="JACASF010000020">
    <property type="protein sequence ID" value="KAF6412913.1"/>
    <property type="molecule type" value="Genomic_DNA"/>
</dbReference>
<name>A0A7J8CPS8_MOLMO</name>
<keyword evidence="3" id="KW-0472">Membrane</keyword>
<keyword evidence="2 5" id="KW-0732">Signal</keyword>
<dbReference type="Proteomes" id="UP000550707">
    <property type="component" value="Unassembled WGS sequence"/>
</dbReference>
<feature type="chain" id="PRO_5029534899" evidence="5">
    <location>
        <begin position="23"/>
        <end position="244"/>
    </location>
</feature>
<feature type="signal peptide" evidence="5">
    <location>
        <begin position="1"/>
        <end position="22"/>
    </location>
</feature>
<dbReference type="Gene3D" id="2.60.40.10">
    <property type="entry name" value="Immunoglobulins"/>
    <property type="match status" value="2"/>
</dbReference>
<evidence type="ECO:0000256" key="1">
    <source>
        <dbReference type="ARBA" id="ARBA00004370"/>
    </source>
</evidence>
<dbReference type="InterPro" id="IPR015631">
    <property type="entry name" value="CD2/SLAM_rcpt"/>
</dbReference>
<dbReference type="GO" id="GO:0016020">
    <property type="term" value="C:membrane"/>
    <property type="evidence" value="ECO:0007669"/>
    <property type="project" value="UniProtKB-SubCell"/>
</dbReference>
<dbReference type="SUPFAM" id="SSF48726">
    <property type="entry name" value="Immunoglobulin"/>
    <property type="match status" value="2"/>
</dbReference>
<reference evidence="7 8" key="1">
    <citation type="journal article" date="2020" name="Nature">
        <title>Six reference-quality genomes reveal evolution of bat adaptations.</title>
        <authorList>
            <person name="Jebb D."/>
            <person name="Huang Z."/>
            <person name="Pippel M."/>
            <person name="Hughes G.M."/>
            <person name="Lavrichenko K."/>
            <person name="Devanna P."/>
            <person name="Winkler S."/>
            <person name="Jermiin L.S."/>
            <person name="Skirmuntt E.C."/>
            <person name="Katzourakis A."/>
            <person name="Burkitt-Gray L."/>
            <person name="Ray D.A."/>
            <person name="Sullivan K.A.M."/>
            <person name="Roscito J.G."/>
            <person name="Kirilenko B.M."/>
            <person name="Davalos L.M."/>
            <person name="Corthals A.P."/>
            <person name="Power M.L."/>
            <person name="Jones G."/>
            <person name="Ransome R.D."/>
            <person name="Dechmann D.K.N."/>
            <person name="Locatelli A.G."/>
            <person name="Puechmaille S.J."/>
            <person name="Fedrigo O."/>
            <person name="Jarvis E.D."/>
            <person name="Hiller M."/>
            <person name="Vernes S.C."/>
            <person name="Myers E.W."/>
            <person name="Teeling E.C."/>
        </authorList>
    </citation>
    <scope>NUCLEOTIDE SEQUENCE [LARGE SCALE GENOMIC DNA]</scope>
    <source>
        <strain evidence="7">MMolMol1</strain>
        <tissue evidence="7">Muscle</tissue>
    </source>
</reference>
<dbReference type="InterPro" id="IPR013783">
    <property type="entry name" value="Ig-like_fold"/>
</dbReference>
<evidence type="ECO:0000256" key="2">
    <source>
        <dbReference type="ARBA" id="ARBA00022729"/>
    </source>
</evidence>
<dbReference type="PANTHER" id="PTHR12080:SF134">
    <property type="entry name" value="CD48 ANTIGEN"/>
    <property type="match status" value="1"/>
</dbReference>
<sequence length="244" mass="27934">MCSKGLKWCLALQLLLLPHCFLETSIQGHSEKMVFAVSGSNVSLKISDLPDNPQRFTWFYTRNQKILEWESNNSSLYYFKTKFKNRVTFDHQDGVLYIYNVHKNDSSTYILKVLKDGLEDTWTIPLKVFDPVPKPVIKIKKIQKVNNSCHLILLCVILDQPVNCTWYGDSGLLPENLQRNALEITVMPENYSKFYTCQVRNPVSDNNDTISFTSACQLAQSSGVAWTAEFLVVMIPTIVGLLWI</sequence>
<keyword evidence="4" id="KW-0325">Glycoprotein</keyword>
<dbReference type="InParanoid" id="A0A7J8CPS8"/>
<dbReference type="InterPro" id="IPR013106">
    <property type="entry name" value="Ig_V-set"/>
</dbReference>
<feature type="domain" description="Ig-like" evidence="6">
    <location>
        <begin position="133"/>
        <end position="211"/>
    </location>
</feature>
<proteinExistence type="predicted"/>
<evidence type="ECO:0000313" key="8">
    <source>
        <dbReference type="Proteomes" id="UP000550707"/>
    </source>
</evidence>
<keyword evidence="8" id="KW-1185">Reference proteome</keyword>
<dbReference type="FunCoup" id="A0A7J8CPS8">
    <property type="interactions" value="433"/>
</dbReference>
<accession>A0A7J8CPS8</accession>
<dbReference type="AlphaFoldDB" id="A0A7J8CPS8"/>
<dbReference type="Pfam" id="PF07686">
    <property type="entry name" value="V-set"/>
    <property type="match status" value="1"/>
</dbReference>
<evidence type="ECO:0000259" key="6">
    <source>
        <dbReference type="PROSITE" id="PS50835"/>
    </source>
</evidence>